<organism evidence="3 4">
    <name type="scientific">Pichia inconspicua</name>
    <dbReference type="NCBI Taxonomy" id="52247"/>
    <lineage>
        <taxon>Eukaryota</taxon>
        <taxon>Fungi</taxon>
        <taxon>Dikarya</taxon>
        <taxon>Ascomycota</taxon>
        <taxon>Saccharomycotina</taxon>
        <taxon>Pichiomycetes</taxon>
        <taxon>Pichiales</taxon>
        <taxon>Pichiaceae</taxon>
        <taxon>Pichia</taxon>
    </lineage>
</organism>
<reference evidence="3 4" key="1">
    <citation type="journal article" date="2019" name="Front. Genet.">
        <title>Whole-Genome Sequencing of the Opportunistic Yeast Pathogen Candida inconspicua Uncovers Its Hybrid Origin.</title>
        <authorList>
            <person name="Mixao V."/>
            <person name="Hansen A.P."/>
            <person name="Saus E."/>
            <person name="Boekhout T."/>
            <person name="Lass-Florl C."/>
            <person name="Gabaldon T."/>
        </authorList>
    </citation>
    <scope>NUCLEOTIDE SEQUENCE [LARGE SCALE GENOMIC DNA]</scope>
    <source>
        <strain evidence="3 4">CBS 180</strain>
    </source>
</reference>
<dbReference type="SMART" id="SM00066">
    <property type="entry name" value="GAL4"/>
    <property type="match status" value="1"/>
</dbReference>
<evidence type="ECO:0000259" key="2">
    <source>
        <dbReference type="PROSITE" id="PS50048"/>
    </source>
</evidence>
<accession>A0A4T0WXQ5</accession>
<dbReference type="CDD" id="cd00067">
    <property type="entry name" value="GAL4"/>
    <property type="match status" value="1"/>
</dbReference>
<evidence type="ECO:0000256" key="1">
    <source>
        <dbReference type="ARBA" id="ARBA00023242"/>
    </source>
</evidence>
<dbReference type="Proteomes" id="UP000307173">
    <property type="component" value="Unassembled WGS sequence"/>
</dbReference>
<dbReference type="GO" id="GO:0000981">
    <property type="term" value="F:DNA-binding transcription factor activity, RNA polymerase II-specific"/>
    <property type="evidence" value="ECO:0007669"/>
    <property type="project" value="InterPro"/>
</dbReference>
<evidence type="ECO:0000313" key="3">
    <source>
        <dbReference type="EMBL" id="TID17640.1"/>
    </source>
</evidence>
<comment type="caution">
    <text evidence="3">The sequence shown here is derived from an EMBL/GenBank/DDBJ whole genome shotgun (WGS) entry which is preliminary data.</text>
</comment>
<sequence length="575" mass="65661">MRGPGFGKFKLFEKENQIPKVKKKKSVSRPKEQHRKRNRSGCFTCRKRKIKCSGLRPYCENCIKSSYLCLWPTGEESLSHQNDFIIRKCQYINKNGKITVHNHFHEIFESREDELFRKVLVEINLSALDTVSPKERNSLLDSAFIKGFMTDISPQLAHINLQPGAVFIPLGKGNEILQELFHSCGASFLYRKTQNEKMRSLSQAKFDNSMEALLQRVSLGSFFQNEIGMLAHCLLTYLKLKFVYEGQRIHTLSMLAAIESMKFWVIQKQGGEMNFENGSIVTDILRIEHATLTETMLINLINQLKFYTSNRLLCLDDGDPVIVSPTERTILESFVYNYANSIFRCDRNLKAYMTSPFIIFDSLRPYLTNPIYQCAVPWMNHPIVGAAFPLIELQAKLCWFGLTDGRVSDEDKAVILQIRNTVDSFERPSLPVGVLEQEPPNIQSKLLESTYGAVILAKALYVYATKLLYPDIPMEVELVQSSVKDAYEAFYQISPQSQIHVVLLFSMAVIGCSTVNTSQKAYMLHKVETLKEVFKVYSLTTLAPLFDAAWKANGYGLNRGWDVLFDPECLNSVVF</sequence>
<dbReference type="PROSITE" id="PS50048">
    <property type="entry name" value="ZN2_CY6_FUNGAL_2"/>
    <property type="match status" value="1"/>
</dbReference>
<protein>
    <recommendedName>
        <fullName evidence="2">Zn(2)-C6 fungal-type domain-containing protein</fullName>
    </recommendedName>
</protein>
<feature type="domain" description="Zn(2)-C6 fungal-type" evidence="2">
    <location>
        <begin position="41"/>
        <end position="71"/>
    </location>
</feature>
<evidence type="ECO:0000313" key="4">
    <source>
        <dbReference type="Proteomes" id="UP000307173"/>
    </source>
</evidence>
<dbReference type="GO" id="GO:0008270">
    <property type="term" value="F:zinc ion binding"/>
    <property type="evidence" value="ECO:0007669"/>
    <property type="project" value="InterPro"/>
</dbReference>
<dbReference type="EMBL" id="SELW01000624">
    <property type="protein sequence ID" value="TID17640.1"/>
    <property type="molecule type" value="Genomic_DNA"/>
</dbReference>
<dbReference type="PANTHER" id="PTHR37534:SF46">
    <property type="entry name" value="ZN(II)2CYS6 TRANSCRIPTION FACTOR (EUROFUNG)"/>
    <property type="match status" value="1"/>
</dbReference>
<dbReference type="AlphaFoldDB" id="A0A4T0WXQ5"/>
<dbReference type="PANTHER" id="PTHR37534">
    <property type="entry name" value="TRANSCRIPTIONAL ACTIVATOR PROTEIN UGA3"/>
    <property type="match status" value="1"/>
</dbReference>
<dbReference type="Pfam" id="PF00172">
    <property type="entry name" value="Zn_clus"/>
    <property type="match status" value="1"/>
</dbReference>
<dbReference type="SUPFAM" id="SSF57701">
    <property type="entry name" value="Zn2/Cys6 DNA-binding domain"/>
    <property type="match status" value="1"/>
</dbReference>
<dbReference type="OrthoDB" id="3598904at2759"/>
<keyword evidence="1" id="KW-0539">Nucleus</keyword>
<keyword evidence="4" id="KW-1185">Reference proteome</keyword>
<proteinExistence type="predicted"/>
<dbReference type="Gene3D" id="4.10.240.10">
    <property type="entry name" value="Zn(2)-C6 fungal-type DNA-binding domain"/>
    <property type="match status" value="1"/>
</dbReference>
<dbReference type="PROSITE" id="PS00463">
    <property type="entry name" value="ZN2_CY6_FUNGAL_1"/>
    <property type="match status" value="1"/>
</dbReference>
<dbReference type="InterPro" id="IPR001138">
    <property type="entry name" value="Zn2Cys6_DnaBD"/>
</dbReference>
<gene>
    <name evidence="3" type="ORF">CANINC_004006</name>
</gene>
<dbReference type="STRING" id="52247.A0A4T0WXQ5"/>
<dbReference type="InterPro" id="IPR036864">
    <property type="entry name" value="Zn2-C6_fun-type_DNA-bd_sf"/>
</dbReference>
<name>A0A4T0WXQ5_9ASCO</name>